<proteinExistence type="predicted"/>
<gene>
    <name evidence="2" type="ORF">MKP09_07290</name>
</gene>
<reference evidence="2 3" key="1">
    <citation type="submission" date="2022-02" db="EMBL/GenBank/DDBJ databases">
        <authorList>
            <person name="Min J."/>
        </authorList>
    </citation>
    <scope>NUCLEOTIDE SEQUENCE [LARGE SCALE GENOMIC DNA]</scope>
    <source>
        <strain evidence="2 3">GR10-1</strain>
    </source>
</reference>
<accession>A0ABS9SH73</accession>
<name>A0ABS9SH73_9BACT</name>
<evidence type="ECO:0000313" key="3">
    <source>
        <dbReference type="Proteomes" id="UP001202248"/>
    </source>
</evidence>
<sequence>MNPIPVQERQLNPNLDQNPNWEK</sequence>
<organism evidence="2 3">
    <name type="scientific">Niabella ginsengisoli</name>
    <dbReference type="NCBI Taxonomy" id="522298"/>
    <lineage>
        <taxon>Bacteria</taxon>
        <taxon>Pseudomonadati</taxon>
        <taxon>Bacteroidota</taxon>
        <taxon>Chitinophagia</taxon>
        <taxon>Chitinophagales</taxon>
        <taxon>Chitinophagaceae</taxon>
        <taxon>Niabella</taxon>
    </lineage>
</organism>
<keyword evidence="3" id="KW-1185">Reference proteome</keyword>
<protein>
    <submittedName>
        <fullName evidence="2">RagB/SusD family nutrient uptake outer membrane protein</fullName>
    </submittedName>
</protein>
<feature type="compositionally biased region" description="Polar residues" evidence="1">
    <location>
        <begin position="9"/>
        <end position="23"/>
    </location>
</feature>
<evidence type="ECO:0000256" key="1">
    <source>
        <dbReference type="SAM" id="MobiDB-lite"/>
    </source>
</evidence>
<comment type="caution">
    <text evidence="2">The sequence shown here is derived from an EMBL/GenBank/DDBJ whole genome shotgun (WGS) entry which is preliminary data.</text>
</comment>
<feature type="region of interest" description="Disordered" evidence="1">
    <location>
        <begin position="1"/>
        <end position="23"/>
    </location>
</feature>
<evidence type="ECO:0000313" key="2">
    <source>
        <dbReference type="EMBL" id="MCH5597723.1"/>
    </source>
</evidence>
<dbReference type="EMBL" id="JAKWBL010000001">
    <property type="protein sequence ID" value="MCH5597723.1"/>
    <property type="molecule type" value="Genomic_DNA"/>
</dbReference>
<dbReference type="Proteomes" id="UP001202248">
    <property type="component" value="Unassembled WGS sequence"/>
</dbReference>